<organism evidence="2 3">
    <name type="scientific">Terrimonas ginsenosidimutans</name>
    <dbReference type="NCBI Taxonomy" id="2908004"/>
    <lineage>
        <taxon>Bacteria</taxon>
        <taxon>Pseudomonadati</taxon>
        <taxon>Bacteroidota</taxon>
        <taxon>Chitinophagia</taxon>
        <taxon>Chitinophagales</taxon>
        <taxon>Chitinophagaceae</taxon>
        <taxon>Terrimonas</taxon>
    </lineage>
</organism>
<feature type="domain" description="Cyclic nucleotide-binding" evidence="1">
    <location>
        <begin position="1"/>
        <end position="123"/>
    </location>
</feature>
<evidence type="ECO:0000259" key="1">
    <source>
        <dbReference type="PROSITE" id="PS50042"/>
    </source>
</evidence>
<dbReference type="RefSeq" id="WP_237876319.1">
    <property type="nucleotide sequence ID" value="NZ_JAKLTR010000022.1"/>
</dbReference>
<dbReference type="Pfam" id="PF00027">
    <property type="entry name" value="cNMP_binding"/>
    <property type="match status" value="1"/>
</dbReference>
<comment type="caution">
    <text evidence="2">The sequence shown here is derived from an EMBL/GenBank/DDBJ whole genome shotgun (WGS) entry which is preliminary data.</text>
</comment>
<name>A0ABS9KYT1_9BACT</name>
<dbReference type="InterPro" id="IPR000595">
    <property type="entry name" value="cNMP-bd_dom"/>
</dbReference>
<accession>A0ABS9KYT1</accession>
<dbReference type="CDD" id="cd00038">
    <property type="entry name" value="CAP_ED"/>
    <property type="match status" value="1"/>
</dbReference>
<dbReference type="Gene3D" id="2.60.120.10">
    <property type="entry name" value="Jelly Rolls"/>
    <property type="match status" value="1"/>
</dbReference>
<gene>
    <name evidence="2" type="ORF">LZZ85_24800</name>
</gene>
<proteinExistence type="predicted"/>
<protein>
    <submittedName>
        <fullName evidence="2">Crp/Fnr family transcriptional regulator</fullName>
    </submittedName>
</protein>
<evidence type="ECO:0000313" key="3">
    <source>
        <dbReference type="Proteomes" id="UP001165367"/>
    </source>
</evidence>
<dbReference type="InterPro" id="IPR014710">
    <property type="entry name" value="RmlC-like_jellyroll"/>
</dbReference>
<evidence type="ECO:0000313" key="2">
    <source>
        <dbReference type="EMBL" id="MCG2617542.1"/>
    </source>
</evidence>
<dbReference type="InterPro" id="IPR018490">
    <property type="entry name" value="cNMP-bd_dom_sf"/>
</dbReference>
<dbReference type="SUPFAM" id="SSF51206">
    <property type="entry name" value="cAMP-binding domain-like"/>
    <property type="match status" value="1"/>
</dbReference>
<dbReference type="EMBL" id="JAKLTR010000022">
    <property type="protein sequence ID" value="MCG2617542.1"/>
    <property type="molecule type" value="Genomic_DNA"/>
</dbReference>
<keyword evidence="3" id="KW-1185">Reference proteome</keyword>
<reference evidence="2" key="1">
    <citation type="submission" date="2022-01" db="EMBL/GenBank/DDBJ databases">
        <authorList>
            <person name="Jo J.-H."/>
            <person name="Im W.-T."/>
        </authorList>
    </citation>
    <scope>NUCLEOTIDE SEQUENCE</scope>
    <source>
        <strain evidence="2">NA20</strain>
    </source>
</reference>
<dbReference type="Proteomes" id="UP001165367">
    <property type="component" value="Unassembled WGS sequence"/>
</dbReference>
<dbReference type="PROSITE" id="PS50042">
    <property type="entry name" value="CNMP_BINDING_3"/>
    <property type="match status" value="1"/>
</dbReference>
<sequence length="195" mass="22917">MHELLSLNVRQKISLSTQEEELLKTFFIPKKLRKKQFLLQEGEVCQYAAFVEKGLLRSYTVDKKGNEHILQFAMEGWWISDLFSFYSGEPSVYMIEAMEDAELLLIKKDRYEDLLQAIPSMERYFRLLLQNNLIATQRRLNDKLSLPAEELYLKLIDTCDSIPQRVPQHMIASFLGITRETLSRIRKQLSSSHKK</sequence>